<proteinExistence type="predicted"/>
<accession>A0A1Q3CGZ6</accession>
<name>A0A1Q3CGZ6_CEPFO</name>
<gene>
    <name evidence="2" type="ORF">CFOL_v3_22828</name>
</gene>
<dbReference type="AlphaFoldDB" id="A0A1Q3CGZ6"/>
<organism evidence="2 3">
    <name type="scientific">Cephalotus follicularis</name>
    <name type="common">Albany pitcher plant</name>
    <dbReference type="NCBI Taxonomy" id="3775"/>
    <lineage>
        <taxon>Eukaryota</taxon>
        <taxon>Viridiplantae</taxon>
        <taxon>Streptophyta</taxon>
        <taxon>Embryophyta</taxon>
        <taxon>Tracheophyta</taxon>
        <taxon>Spermatophyta</taxon>
        <taxon>Magnoliopsida</taxon>
        <taxon>eudicotyledons</taxon>
        <taxon>Gunneridae</taxon>
        <taxon>Pentapetalae</taxon>
        <taxon>rosids</taxon>
        <taxon>fabids</taxon>
        <taxon>Oxalidales</taxon>
        <taxon>Cephalotaceae</taxon>
        <taxon>Cephalotus</taxon>
    </lineage>
</organism>
<dbReference type="InParanoid" id="A0A1Q3CGZ6"/>
<feature type="region of interest" description="Disordered" evidence="1">
    <location>
        <begin position="80"/>
        <end position="99"/>
    </location>
</feature>
<comment type="caution">
    <text evidence="2">The sequence shown here is derived from an EMBL/GenBank/DDBJ whole genome shotgun (WGS) entry which is preliminary data.</text>
</comment>
<dbReference type="OrthoDB" id="1536506at2759"/>
<dbReference type="Proteomes" id="UP000187406">
    <property type="component" value="Unassembled WGS sequence"/>
</dbReference>
<evidence type="ECO:0000256" key="1">
    <source>
        <dbReference type="SAM" id="MobiDB-lite"/>
    </source>
</evidence>
<keyword evidence="3" id="KW-1185">Reference proteome</keyword>
<reference evidence="3" key="1">
    <citation type="submission" date="2016-04" db="EMBL/GenBank/DDBJ databases">
        <title>Cephalotus genome sequencing.</title>
        <authorList>
            <person name="Fukushima K."/>
            <person name="Hasebe M."/>
            <person name="Fang X."/>
        </authorList>
    </citation>
    <scope>NUCLEOTIDE SEQUENCE [LARGE SCALE GENOMIC DNA]</scope>
    <source>
        <strain evidence="3">cv. St1</strain>
    </source>
</reference>
<evidence type="ECO:0000313" key="3">
    <source>
        <dbReference type="Proteomes" id="UP000187406"/>
    </source>
</evidence>
<dbReference type="EMBL" id="BDDD01001967">
    <property type="protein sequence ID" value="GAV79363.1"/>
    <property type="molecule type" value="Genomic_DNA"/>
</dbReference>
<protein>
    <submittedName>
        <fullName evidence="2">Uncharacterized protein</fullName>
    </submittedName>
</protein>
<evidence type="ECO:0000313" key="2">
    <source>
        <dbReference type="EMBL" id="GAV79363.1"/>
    </source>
</evidence>
<sequence length="99" mass="10384">MSLIGLFVLSMESDVVIIADRIAAGLHSGCAPFKSAATPAACGHDIDVPDNKLKSLYRDPELTVVTELFEGHAAKTKSPGAVMSGFKTNGQLEDGPLEL</sequence>